<accession>A0ABT5X778</accession>
<gene>
    <name evidence="2" type="ORF">P0O15_05065</name>
</gene>
<evidence type="ECO:0008006" key="4">
    <source>
        <dbReference type="Google" id="ProtNLM"/>
    </source>
</evidence>
<feature type="region of interest" description="Disordered" evidence="1">
    <location>
        <begin position="79"/>
        <end position="99"/>
    </location>
</feature>
<comment type="caution">
    <text evidence="2">The sequence shown here is derived from an EMBL/GenBank/DDBJ whole genome shotgun (WGS) entry which is preliminary data.</text>
</comment>
<organism evidence="2 3">
    <name type="scientific">Candidatus Methanocrinis natronophilus</name>
    <dbReference type="NCBI Taxonomy" id="3033396"/>
    <lineage>
        <taxon>Archaea</taxon>
        <taxon>Methanobacteriati</taxon>
        <taxon>Methanobacteriota</taxon>
        <taxon>Stenosarchaea group</taxon>
        <taxon>Methanomicrobia</taxon>
        <taxon>Methanotrichales</taxon>
        <taxon>Methanotrichaceae</taxon>
        <taxon>Methanocrinis</taxon>
    </lineage>
</organism>
<evidence type="ECO:0000256" key="1">
    <source>
        <dbReference type="SAM" id="MobiDB-lite"/>
    </source>
</evidence>
<evidence type="ECO:0000313" key="2">
    <source>
        <dbReference type="EMBL" id="MDF0590545.1"/>
    </source>
</evidence>
<reference evidence="2 3" key="1">
    <citation type="submission" date="2023-03" db="EMBL/GenBank/DDBJ databases">
        <title>WGS of Methanotrichaceae archaeon Mx.</title>
        <authorList>
            <person name="Sorokin D.Y."/>
            <person name="Merkel A.Y."/>
        </authorList>
    </citation>
    <scope>NUCLEOTIDE SEQUENCE [LARGE SCALE GENOMIC DNA]</scope>
    <source>
        <strain evidence="2 3">Mx</strain>
    </source>
</reference>
<dbReference type="Proteomes" id="UP001220010">
    <property type="component" value="Unassembled WGS sequence"/>
</dbReference>
<dbReference type="SUPFAM" id="SSF52768">
    <property type="entry name" value="Arginase/deacetylase"/>
    <property type="match status" value="1"/>
</dbReference>
<evidence type="ECO:0000313" key="3">
    <source>
        <dbReference type="Proteomes" id="UP001220010"/>
    </source>
</evidence>
<sequence>MKIVYSKKVAERYSANPFENPDRARLSARELQGYDFVEPLPASLEEVSRVHSREHIETVRRKGMLEPALLAAGGACLDRPPGGSRLRPGQAAGPPRLRHHRLGYVLLQQRRRRRQED</sequence>
<protein>
    <recommendedName>
        <fullName evidence="4">Histone deacetylase domain-containing protein</fullName>
    </recommendedName>
</protein>
<dbReference type="EMBL" id="JARFPK010000014">
    <property type="protein sequence ID" value="MDF0590545.1"/>
    <property type="molecule type" value="Genomic_DNA"/>
</dbReference>
<dbReference type="InterPro" id="IPR023696">
    <property type="entry name" value="Ureohydrolase_dom_sf"/>
</dbReference>
<dbReference type="Gene3D" id="3.40.800.20">
    <property type="entry name" value="Histone deacetylase domain"/>
    <property type="match status" value="1"/>
</dbReference>
<name>A0ABT5X778_9EURY</name>
<dbReference type="RefSeq" id="WP_316966291.1">
    <property type="nucleotide sequence ID" value="NZ_JARFPK010000014.1"/>
</dbReference>
<dbReference type="InterPro" id="IPR037138">
    <property type="entry name" value="His_deacetylse_dom_sf"/>
</dbReference>
<keyword evidence="3" id="KW-1185">Reference proteome</keyword>
<proteinExistence type="predicted"/>